<feature type="compositionally biased region" description="Low complexity" evidence="2">
    <location>
        <begin position="1082"/>
        <end position="1098"/>
    </location>
</feature>
<feature type="compositionally biased region" description="Basic and acidic residues" evidence="2">
    <location>
        <begin position="3848"/>
        <end position="3871"/>
    </location>
</feature>
<evidence type="ECO:0008006" key="5">
    <source>
        <dbReference type="Google" id="ProtNLM"/>
    </source>
</evidence>
<feature type="compositionally biased region" description="Polar residues" evidence="2">
    <location>
        <begin position="3387"/>
        <end position="3400"/>
    </location>
</feature>
<feature type="region of interest" description="Disordered" evidence="2">
    <location>
        <begin position="3232"/>
        <end position="3354"/>
    </location>
</feature>
<name>A0A2T3Z4E0_TRIA4</name>
<feature type="compositionally biased region" description="Low complexity" evidence="2">
    <location>
        <begin position="4151"/>
        <end position="4163"/>
    </location>
</feature>
<dbReference type="InterPro" id="IPR053268">
    <property type="entry name" value="Woronin_anchor"/>
</dbReference>
<feature type="compositionally biased region" description="Polar residues" evidence="2">
    <location>
        <begin position="1766"/>
        <end position="1792"/>
    </location>
</feature>
<feature type="compositionally biased region" description="Polar residues" evidence="2">
    <location>
        <begin position="717"/>
        <end position="729"/>
    </location>
</feature>
<feature type="compositionally biased region" description="Basic and acidic residues" evidence="2">
    <location>
        <begin position="2296"/>
        <end position="2311"/>
    </location>
</feature>
<feature type="compositionally biased region" description="Basic and acidic residues" evidence="2">
    <location>
        <begin position="3616"/>
        <end position="3639"/>
    </location>
</feature>
<dbReference type="STRING" id="1042311.A0A2T3Z4E0"/>
<dbReference type="Proteomes" id="UP000240493">
    <property type="component" value="Unassembled WGS sequence"/>
</dbReference>
<feature type="compositionally biased region" description="Acidic residues" evidence="2">
    <location>
        <begin position="2102"/>
        <end position="2138"/>
    </location>
</feature>
<feature type="region of interest" description="Disordered" evidence="2">
    <location>
        <begin position="1571"/>
        <end position="1631"/>
    </location>
</feature>
<keyword evidence="1" id="KW-0175">Coiled coil</keyword>
<feature type="compositionally biased region" description="Basic and acidic residues" evidence="2">
    <location>
        <begin position="2989"/>
        <end position="3022"/>
    </location>
</feature>
<feature type="region of interest" description="Disordered" evidence="2">
    <location>
        <begin position="3387"/>
        <end position="3933"/>
    </location>
</feature>
<accession>A0A2T3Z4E0</accession>
<feature type="compositionally biased region" description="Basic and acidic residues" evidence="2">
    <location>
        <begin position="730"/>
        <end position="768"/>
    </location>
</feature>
<feature type="compositionally biased region" description="Basic residues" evidence="2">
    <location>
        <begin position="1461"/>
        <end position="1470"/>
    </location>
</feature>
<feature type="compositionally biased region" description="Low complexity" evidence="2">
    <location>
        <begin position="229"/>
        <end position="243"/>
    </location>
</feature>
<feature type="compositionally biased region" description="Acidic residues" evidence="2">
    <location>
        <begin position="981"/>
        <end position="990"/>
    </location>
</feature>
<organism evidence="3 4">
    <name type="scientific">Trichoderma asperellum (strain ATCC 204424 / CBS 433.97 / NBRC 101777)</name>
    <dbReference type="NCBI Taxonomy" id="1042311"/>
    <lineage>
        <taxon>Eukaryota</taxon>
        <taxon>Fungi</taxon>
        <taxon>Dikarya</taxon>
        <taxon>Ascomycota</taxon>
        <taxon>Pezizomycotina</taxon>
        <taxon>Sordariomycetes</taxon>
        <taxon>Hypocreomycetidae</taxon>
        <taxon>Hypocreales</taxon>
        <taxon>Hypocreaceae</taxon>
        <taxon>Trichoderma</taxon>
    </lineage>
</organism>
<reference evidence="3 4" key="1">
    <citation type="submission" date="2016-07" db="EMBL/GenBank/DDBJ databases">
        <title>Multiple horizontal gene transfer events from other fungi enriched the ability of initially mycotrophic Trichoderma (Ascomycota) to feed on dead plant biomass.</title>
        <authorList>
            <consortium name="DOE Joint Genome Institute"/>
            <person name="Aerts A."/>
            <person name="Atanasova L."/>
            <person name="Chenthamara K."/>
            <person name="Zhang J."/>
            <person name="Grujic M."/>
            <person name="Henrissat B."/>
            <person name="Kuo A."/>
            <person name="Salamov A."/>
            <person name="Lipzen A."/>
            <person name="Labutti K."/>
            <person name="Barry K."/>
            <person name="Miao Y."/>
            <person name="Rahimi M.J."/>
            <person name="Shen Q."/>
            <person name="Grigoriev I.V."/>
            <person name="Kubicek C.P."/>
            <person name="Druzhinina I.S."/>
        </authorList>
    </citation>
    <scope>NUCLEOTIDE SEQUENCE [LARGE SCALE GENOMIC DNA]</scope>
    <source>
        <strain evidence="3 4">CBS 433.97</strain>
    </source>
</reference>
<feature type="compositionally biased region" description="Basic and acidic residues" evidence="2">
    <location>
        <begin position="579"/>
        <end position="590"/>
    </location>
</feature>
<feature type="compositionally biased region" description="Polar residues" evidence="2">
    <location>
        <begin position="4896"/>
        <end position="4917"/>
    </location>
</feature>
<dbReference type="PANTHER" id="PTHR40641">
    <property type="entry name" value="INVOLUCRIN REPEAT PROTEIN (AFU_ORTHOLOGUE AFUA_2G08060)"/>
    <property type="match status" value="1"/>
</dbReference>
<feature type="compositionally biased region" description="Pro residues" evidence="2">
    <location>
        <begin position="3589"/>
        <end position="3602"/>
    </location>
</feature>
<feature type="compositionally biased region" description="Polar residues" evidence="2">
    <location>
        <begin position="4249"/>
        <end position="4274"/>
    </location>
</feature>
<feature type="compositionally biased region" description="Polar residues" evidence="2">
    <location>
        <begin position="3023"/>
        <end position="3055"/>
    </location>
</feature>
<sequence>MPHPRRRSLESFRRRRREKRQSREDPAASMYSPTNITAQQMPGTYSADSPQQQQQPYQPPPQQQQQPPYQPLPPSQQQSYSPQQYPPQQFPSQPYPQQYEQHQQYQQKYQESFPHPTSLPMPQQAMAHDALQPRSRASSGSLSSSNSSSSSYLDISRQYPTGRYGGFFSAFMKAPSERRRRRRRGSGTKKRRGVFFGGGNNSSHSSINSDLAYGTGFVKKDKDKSTRYSSSVAGSAVSGAQQQHYQGAVPSRRSPKHLNEKKRDKTDEEILAIGRQLSDLARQSNEEDLRAAGKSRPSGLASAAAAISALRKSRREGKKRGLSNSKKKHRDSSSDESDWESASDDDDGDSSESSSSDESALHLAYGGNESSRSNVALAGAAAAVAGAVAASAAESYPTTHRRKSSVVDPRLFGPVNSLRGLVHTPCGFGDEQQPAPSSTGSGRHGLNRDDNDRPATGESQADSAHRPGSIPLEQPIPMVPISNKVFEAGRRDSRNSYRRQRSNEESLDPTLSGGVAAAAAAAAARMADRRGPWTEDRIYRDDVKRTRPDPDEEYFQRDQAPFEELERRRANPEVYYNRQNDDVDSPRSEATRQMPDYFNKDSSGVARESRSWMELHPQERKETLRYQTTHDVHLERREAELREVQRQQERDQQQQTTRTTKAGDGNVERPTQPASNTDIDPFKYQVADDAFNTPQFNTPRRPLTPQVVTVERVPNFAESSQPPSSGRQQTHSDVRLSRKDTYDIQMAEEERRRGNDSGSRRRDPRDGYEYEEEEREARSILDEAKRSTIPVAAVAVASAIAVEEERSRERRRRDYSDDGSRDRSRPYKDVVQEEADKYYRESVIARKIASDEIRSQSKSPDGSVVDKWDTPPVEEQITIVTPPNMEGKEYEDDENPYGAPNADVKVDNEIFPHETDKFRATRGVDAPRFMSKDPSCERERPLLNIVRPTPVPSPDSTAASHREPERPMEVPAPRELHEEESLADSSEEEAEPKGEATQSSPSGKSVSWGKNEINRFVVESPEARSRAESPNELAEAEEKPRPRLSKSSRWGKIAAVIAAGTAEPISELDRNTESGSRDLPADVDAAPAPAFKPAGPEPEQMPGSFDDEEFAATVAAGLEKTGFNPNIVIDDPAFRRRNSRPEANETPVPASDTQRDEQRPREEIEVEGDLSLTDTEDEQDEKTQKQKKLNALEKYLQKRQSGEIKPPSQLEESAQPPAVEDRPVTPPQKSNSEQRKVLEAFLQKRQSGEIKPPREVLEARESYDLEQAPETTKTAPVHESDTERPPIRKLEPEALRELEENASDFEPPIKSKKKKKKKRRDRHDELSTVSSRFDDENSRLSIPGDEATELSRISVPGDEATVFSVEDWEDWDSSPGASTRKSMIAGSELSISSRRSTRLRRPRSSTFDLPETNGSEHPGDDRVDDRGVSSVISEPHDEERKPRSRESKSLRHNDNSEKHVSSRKPRKVSGGKKPGFFSGIFNKPGGKNDRTEVIDEKRDSFFEQAGTLGAGVGPASLAAAAATALTRSNAADVSSEPENISRELSGSDQEFNDHYPVIAPRAIAIDPQYRDLLPLPPSEPGSPVESDFGELPGLPDSRPASPIEDRDRRFEKIHRRQRSNQDLAASARNRSYSNTAVPLAALLRGIGSGPPSPVANKPPRTPPRPTSWDSTKEFMPLMLLEHSRRGSLDRSVKSEELPPLPPSEVTSEAEGGDIEDFRSPMPYPDDEFRLRLQTEGLPVERAVASGESEGSTPKADLTYELPARPTDNNRPFTSDYENAPFKSTPSSGQSARTVDAQAIPSPTTPTRRRSPPKDVHLRPDELTSADASDDFETARTSPADMHDEDLYEPELPPIEPSMLGAIPEFSRPAKFFEDKVPEHSALATMDKVIETLPSIERVPEDQARQGSPSYSDPLSGTAEESPDKGKKYKSISSEAELDHSLLLQPTADETAATFVEVPELAFKKGFAPDVEYTPSTESLSKDFTEEKALAPEIIPKPVTVEDELEPEIYVPEPELEANAEEIPVFEPLDEDLEAPYTEAVDMIPVSDELLSDTIAEATQRSQPEEEVEEIIVGTIPKAALHSVPEAPVQEYPKKPDASTVIEDSDESEEEEESEEEDDDSEGSEDSEDSDEEEEDEEEHERVEIIKRFDEDGNVVRDMTASIETLGAVSVVSSGSKKNKKKKNKKKKKKKRKRKKKSKTAAAAAAAAAALAAAEASTETPALPTTDSTEPSAAPAVDSITETAPSDTRKLATDLESETEPAIESSIQPTPADAVEVTEEATLEVPKDFVAPEALEEISREVTEESTIEKAQKAAASIEPQNTTLAEAEERRDIPSDAVENANEEVDQLVKWAATDSEPIPHSDHTGERESSLVEDKATAVEELVETLLPMQNEASDPADVESQLTSEELAGESARQEHHDALVEDRDAPVADVMLPIEGETPVEPPALAEELVTPEAEDSHASHADELASVPLDESPTVDREWAGDEIKEQDSEEIVADQELEHTLSVPFQELPTIMEEPGLEDANAIESDDFEQTEQDTPIYSDQLSPILEETMEDLMEESAPAEISEPVSLGEDVESMPEPALDKPIYAIDQTGDGLDTQDAGETKDLELTSEQPEAATAIEDVSVEPKMDESSPRSFDEVAETVGDKDADRAPQLPSFASDISEPLFTQGDAPTEYPTQQSPTSYEPTQMDESFVIPEGSARLPTDEQAESAEAVAEPAVLDAVYEVEAEAEGNKERSNDAIDIIPPVEEAKGINEQGSTETPDLGLPGPDLKEAESPAEEETNEEKQEISTSDLGLIEQALEPEVTLDESVEPPALETDHQTPTDTVPETRELASADESREVEEQQPDTESIVLNDSAPDADSAEVAPEESSQDNVAVEQPSSPGLELDVMPQEDKNELGSTLPEEHEAKDEDSIPFKESETMSPQEFDEKLDLEPKLDQEANNDGLKLPEENTDLVTDDAGDQSREADVEAAKSDIPLETGPAEDSRSMHEGEPKPEAEDNDHGNLDGQKEEGKADNSEQSVEVVDSTNTLDASVETSFPQESKMTSELEQPTLEAEIEASPAALPNVDEKMELQRLTQAEEPEHPDLAQDGAIAPVSTVPENSSKEVERALKAKDASTEASELQDEESLEAQKGKPQVDKEVTDPTSDGQEKSVAENLSQIETPAEAVRDDTVDTTLTDSDLAVDGSYIPLLNKEDELPGKILSHPLDIFESDIPDVPNPINIAGLIEEKSSEERAVTEDEPRSEGLQPGSTSAELPSLKEAERELRLEEPESESAQVEEHQSESTPEVQLEPTLEESRQERTSEILVEAQLEGPYAETSDENKHESESRELHLPTSEAIPQVDEATQENITTEEIIVDLISQKDAAEPVAELEQLPSAEAISQLTEKQPSTGLVNPLELEVTLPTEPAEEVSQELTEESIDPLDPVPQRPSSSYRHEVPPRKSTFLLAPPEPDYGETSASEYGDSDDDDDDDSDDNDTSTIISDTASLRGGVRRSRYPRHSESTSSLTGFEVTAVPYAEQHAHRAVRPKKKKKKKKQKHKHKRKKSTAGSEPSSSLNSLGEPKGQGDDTNNPPPPHPEREAPPPPPQREAPPPPVEISVSEPATALPEASEKVESEPRELVGSDSAEGKIPESAKPSTSQQDENADNGDASLLNLTPIPEEVVSEEPANADSKPVNEPESENRDVPSTADPVSLEDESENPWDLFTNKWGKSSNKKHGSATQSQEELPEGQVIEDAPLVDEPANISTPQRRNSQTEQQISPGNVPDNAANIDNGAEPSPEEHGEKQDQDPSVPSPGSSMERGIRPSSASSQGSNRPWFTGISGSVSLMAERFGGAKKKPTRDRDKDPIPPDRDPIPSDKEDPKDQSFLGNPAPRKSGDERSWQINQVQTIDDFLESGNGPTTPNKRKKRQSQPIRPTTPKRSESIVEVTSPEFVVGKKLRRRDAFKGERVGSADIEEATELLESLGPFELLRRSSQVGDPIGGLLREANASEISVLPPMELSEFSDYETSDYRLSPPRTLPSVEELPEPEAEAEATASEVGFYRDSGFSGSLPSRSRRHSTSTIPIGEDEEKMRDSGVDGDWIEAAIAKLKTPEPVNRAPDRPLKRRLRRSTLGGQRLGETSLRDAAQDSERKTIPGTRERVLTGTGTRPETPTGRSSPTRKGYGAIAGMGIAPRRLSTISPIPSLSDRSDTPPMLRRAATSFSISPVTGPSPPVAGPLRSLRRAVSAQIAPGLQRPASPALRSSISIEQQPRSVSDSQIPSATRQQPDPARADPSNGGSAPQSPPNSGAVRQRTPERLKISHQADAVSGSTVRSSSIPTPPLLRRADKRGGDLRSLRQQNTSSTTIAPPSEAPVANEGRVRAKDKTDVFVSANDSPGGLPLSFTAQPRDFSTPPAKLRPAAAKLCIPQHLGFSLIACLSAFAEVLACRVDGLGEGQFGSPRSPTRPHSMRRRQSMQVLELEARVEQLIAENRLLSDARHSSEQHLSHRVVTALSDRDTQIEALNQRLKFLKSEVSRLTEVNEGLTSANAELANKDNSRYADLQVYADRDGNEAALMQALHEKDAQIADLTTKLDAAKERIRELQRQILESKAADVQFLNIKDEDYFDHRCQQLCSHVQQWVLRFSKFSDMRACRLTNEINDEKIIDRLDNAVLDGSDVDRYLNDRVRRRDIFMSMTMNMIWEFVFTRYLFGMDREQRQKLKSLEKLLTEVGPPQAVRQWRAVTLTLLSKRDSFKRQRDLDTEAVVQAIYQTLCKVLPPPSNLEGQIQAQLRRVMHEAVHLSIEMRTQKAEYMMLPPLQPEYDADGELVQTVQFNASMMSERSGTLKLTNEELEARGAIVRVVLFPLVVKKGDDDGSNDEEIVICPAQVLIARSKLTRQPTPSDGGRASTGTGRLSGGTNSPDTRQANAI</sequence>
<feature type="compositionally biased region" description="Basic and acidic residues" evidence="2">
    <location>
        <begin position="1246"/>
        <end position="1263"/>
    </location>
</feature>
<feature type="compositionally biased region" description="Basic and acidic residues" evidence="2">
    <location>
        <begin position="607"/>
        <end position="652"/>
    </location>
</feature>
<feature type="compositionally biased region" description="Acidic residues" evidence="2">
    <location>
        <begin position="334"/>
        <end position="350"/>
    </location>
</feature>
<feature type="compositionally biased region" description="Basic and acidic residues" evidence="2">
    <location>
        <begin position="3233"/>
        <end position="3250"/>
    </location>
</feature>
<feature type="compositionally biased region" description="Basic and acidic residues" evidence="2">
    <location>
        <begin position="1682"/>
        <end position="1696"/>
    </location>
</feature>
<feature type="compositionally biased region" description="Polar residues" evidence="2">
    <location>
        <begin position="1620"/>
        <end position="1631"/>
    </location>
</feature>
<feature type="compositionally biased region" description="Acidic residues" evidence="2">
    <location>
        <begin position="1164"/>
        <end position="1180"/>
    </location>
</feature>
<feature type="compositionally biased region" description="Basic and acidic residues" evidence="2">
    <location>
        <begin position="2628"/>
        <end position="2654"/>
    </location>
</feature>
<feature type="compositionally biased region" description="Basic and acidic residues" evidence="2">
    <location>
        <begin position="2139"/>
        <end position="2154"/>
    </location>
</feature>
<feature type="compositionally biased region" description="Basic and acidic residues" evidence="2">
    <location>
        <begin position="2967"/>
        <end position="2978"/>
    </location>
</feature>
<feature type="compositionally biased region" description="Basic and acidic residues" evidence="2">
    <location>
        <begin position="2458"/>
        <end position="2467"/>
    </location>
</feature>
<feature type="compositionally biased region" description="Acidic residues" evidence="2">
    <location>
        <begin position="3470"/>
        <end position="3484"/>
    </location>
</feature>
<feature type="compositionally biased region" description="Basic residues" evidence="2">
    <location>
        <begin position="178"/>
        <end position="193"/>
    </location>
</feature>
<feature type="compositionally biased region" description="Low complexity" evidence="2">
    <location>
        <begin position="791"/>
        <end position="801"/>
    </location>
</feature>
<feature type="compositionally biased region" description="Basic and acidic residues" evidence="2">
    <location>
        <begin position="4129"/>
        <end position="4149"/>
    </location>
</feature>
<keyword evidence="4" id="KW-1185">Reference proteome</keyword>
<feature type="region of interest" description="Disordered" evidence="2">
    <location>
        <begin position="1643"/>
        <end position="1670"/>
    </location>
</feature>
<dbReference type="OrthoDB" id="5365701at2759"/>
<evidence type="ECO:0000313" key="3">
    <source>
        <dbReference type="EMBL" id="PTB39664.1"/>
    </source>
</evidence>
<feature type="compositionally biased region" description="Acidic residues" evidence="2">
    <location>
        <begin position="2956"/>
        <end position="2966"/>
    </location>
</feature>
<feature type="compositionally biased region" description="Basic and acidic residues" evidence="2">
    <location>
        <begin position="446"/>
        <end position="455"/>
    </location>
</feature>
<feature type="region of interest" description="Disordered" evidence="2">
    <location>
        <begin position="2559"/>
        <end position="3180"/>
    </location>
</feature>
<feature type="compositionally biased region" description="Low complexity" evidence="2">
    <location>
        <begin position="295"/>
        <end position="310"/>
    </location>
</feature>
<feature type="compositionally biased region" description="Basic and acidic residues" evidence="2">
    <location>
        <begin position="960"/>
        <end position="980"/>
    </location>
</feature>
<feature type="compositionally biased region" description="Basic and acidic residues" evidence="2">
    <location>
        <begin position="3264"/>
        <end position="3276"/>
    </location>
</feature>
<feature type="compositionally biased region" description="Basic and acidic residues" evidence="2">
    <location>
        <begin position="803"/>
        <end position="829"/>
    </location>
</feature>
<feature type="compositionally biased region" description="Polar residues" evidence="2">
    <location>
        <begin position="3813"/>
        <end position="3832"/>
    </location>
</feature>
<protein>
    <recommendedName>
        <fullName evidence="5">Involucrin repeat protein</fullName>
    </recommendedName>
</protein>
<feature type="compositionally biased region" description="Basic and acidic residues" evidence="2">
    <location>
        <begin position="526"/>
        <end position="549"/>
    </location>
</feature>
<dbReference type="EMBL" id="KZ679264">
    <property type="protein sequence ID" value="PTB39664.1"/>
    <property type="molecule type" value="Genomic_DNA"/>
</dbReference>
<feature type="compositionally biased region" description="Basic and acidic residues" evidence="2">
    <location>
        <begin position="1322"/>
        <end position="1338"/>
    </location>
</feature>
<feature type="compositionally biased region" description="Basic and acidic residues" evidence="2">
    <location>
        <begin position="904"/>
        <end position="919"/>
    </location>
</feature>
<feature type="compositionally biased region" description="Polar residues" evidence="2">
    <location>
        <begin position="3554"/>
        <end position="3565"/>
    </location>
</feature>
<feature type="region of interest" description="Disordered" evidence="2">
    <location>
        <begin position="1529"/>
        <end position="1552"/>
    </location>
</feature>
<feature type="compositionally biased region" description="Basic and acidic residues" evidence="2">
    <location>
        <begin position="1153"/>
        <end position="1163"/>
    </location>
</feature>
<feature type="compositionally biased region" description="Low complexity" evidence="2">
    <location>
        <begin position="375"/>
        <end position="393"/>
    </location>
</feature>
<feature type="compositionally biased region" description="Polar residues" evidence="2">
    <location>
        <begin position="1536"/>
        <end position="1549"/>
    </location>
</feature>
<feature type="compositionally biased region" description="Polar residues" evidence="2">
    <location>
        <begin position="4344"/>
        <end position="4355"/>
    </location>
</feature>
<feature type="compositionally biased region" description="Basic residues" evidence="2">
    <location>
        <begin position="2176"/>
        <end position="2198"/>
    </location>
</feature>
<feature type="compositionally biased region" description="Basic and acidic residues" evidence="2">
    <location>
        <begin position="4332"/>
        <end position="4343"/>
    </location>
</feature>
<feature type="compositionally biased region" description="Basic residues" evidence="2">
    <location>
        <begin position="1310"/>
        <end position="1321"/>
    </location>
</feature>
<feature type="compositionally biased region" description="Basic and acidic residues" evidence="2">
    <location>
        <begin position="775"/>
        <end position="786"/>
    </location>
</feature>
<feature type="region of interest" description="Disordered" evidence="2">
    <location>
        <begin position="1"/>
        <end position="829"/>
    </location>
</feature>
<feature type="compositionally biased region" description="Basic and acidic residues" evidence="2">
    <location>
        <begin position="1811"/>
        <end position="1821"/>
    </location>
</feature>
<feature type="compositionally biased region" description="Basic and acidic residues" evidence="2">
    <location>
        <begin position="3327"/>
        <end position="3339"/>
    </location>
</feature>
<feature type="compositionally biased region" description="Basic and acidic residues" evidence="2">
    <location>
        <begin position="2897"/>
        <end position="2925"/>
    </location>
</feature>
<feature type="compositionally biased region" description="Basic and acidic residues" evidence="2">
    <location>
        <begin position="3136"/>
        <end position="3160"/>
    </location>
</feature>
<feature type="compositionally biased region" description="Low complexity" evidence="2">
    <location>
        <begin position="90"/>
        <end position="110"/>
    </location>
</feature>
<feature type="region of interest" description="Disordered" evidence="2">
    <location>
        <begin position="1893"/>
        <end position="1931"/>
    </location>
</feature>
<feature type="compositionally biased region" description="Polar residues" evidence="2">
    <location>
        <begin position="1904"/>
        <end position="1914"/>
    </location>
</feature>
<feature type="compositionally biased region" description="Basic and acidic residues" evidence="2">
    <location>
        <begin position="2358"/>
        <end position="2376"/>
    </location>
</feature>
<feature type="compositionally biased region" description="Polar residues" evidence="2">
    <location>
        <begin position="2679"/>
        <end position="2694"/>
    </location>
</feature>
<feature type="compositionally biased region" description="Basic and acidic residues" evidence="2">
    <location>
        <begin position="1417"/>
        <end position="1427"/>
    </location>
</feature>
<dbReference type="PANTHER" id="PTHR40641:SF2">
    <property type="entry name" value="INVOLUCRIN REPEAT PROTEIN"/>
    <property type="match status" value="1"/>
</dbReference>
<feature type="compositionally biased region" description="Basic residues" evidence="2">
    <location>
        <begin position="311"/>
        <end position="330"/>
    </location>
</feature>
<feature type="compositionally biased region" description="Basic and acidic residues" evidence="2">
    <location>
        <begin position="1276"/>
        <end position="1299"/>
    </location>
</feature>
<feature type="region of interest" description="Disordered" evidence="2">
    <location>
        <begin position="4015"/>
        <end position="4084"/>
    </location>
</feature>
<feature type="compositionally biased region" description="Basic and acidic residues" evidence="2">
    <location>
        <begin position="3786"/>
        <end position="3795"/>
    </location>
</feature>
<evidence type="ECO:0000256" key="1">
    <source>
        <dbReference type="SAM" id="Coils"/>
    </source>
</evidence>
<feature type="compositionally biased region" description="Basic residues" evidence="2">
    <location>
        <begin position="3530"/>
        <end position="3553"/>
    </location>
</feature>
<feature type="compositionally biased region" description="Acidic residues" evidence="2">
    <location>
        <begin position="3414"/>
        <end position="3428"/>
    </location>
</feature>
<gene>
    <name evidence="3" type="ORF">M441DRAFT_143409</name>
</gene>
<evidence type="ECO:0000313" key="4">
    <source>
        <dbReference type="Proteomes" id="UP000240493"/>
    </source>
</evidence>
<feature type="compositionally biased region" description="Basic and acidic residues" evidence="2">
    <location>
        <begin position="1434"/>
        <end position="1460"/>
    </location>
</feature>
<feature type="compositionally biased region" description="Basic and acidic residues" evidence="2">
    <location>
        <begin position="1067"/>
        <end position="1080"/>
    </location>
</feature>
<feature type="compositionally biased region" description="Polar residues" evidence="2">
    <location>
        <begin position="996"/>
        <end position="1005"/>
    </location>
</feature>
<feature type="coiled-coil region" evidence="1">
    <location>
        <begin position="4567"/>
        <end position="4601"/>
    </location>
</feature>
<feature type="region of interest" description="Disordered" evidence="2">
    <location>
        <begin position="2388"/>
        <end position="2491"/>
    </location>
</feature>
<feature type="compositionally biased region" description="Basic and acidic residues" evidence="2">
    <location>
        <begin position="930"/>
        <end position="941"/>
    </location>
</feature>
<feature type="region of interest" description="Disordered" evidence="2">
    <location>
        <begin position="853"/>
        <end position="1489"/>
    </location>
</feature>
<proteinExistence type="predicted"/>
<feature type="compositionally biased region" description="Basic and acidic residues" evidence="2">
    <location>
        <begin position="3681"/>
        <end position="3691"/>
    </location>
</feature>
<feature type="compositionally biased region" description="Basic and acidic residues" evidence="2">
    <location>
        <begin position="257"/>
        <end position="268"/>
    </location>
</feature>
<feature type="compositionally biased region" description="Polar residues" evidence="2">
    <location>
        <begin position="4316"/>
        <end position="4325"/>
    </location>
</feature>
<feature type="region of interest" description="Disordered" evidence="2">
    <location>
        <begin position="2078"/>
        <end position="2376"/>
    </location>
</feature>
<feature type="coiled-coil region" evidence="1">
    <location>
        <begin position="4458"/>
        <end position="4528"/>
    </location>
</feature>
<feature type="compositionally biased region" description="Polar residues" evidence="2">
    <location>
        <begin position="31"/>
        <end position="48"/>
    </location>
</feature>
<evidence type="ECO:0000256" key="2">
    <source>
        <dbReference type="SAM" id="MobiDB-lite"/>
    </source>
</evidence>
<feature type="compositionally biased region" description="Basic and acidic residues" evidence="2">
    <location>
        <begin position="2414"/>
        <end position="2429"/>
    </location>
</feature>
<feature type="region of interest" description="Disordered" evidence="2">
    <location>
        <begin position="1682"/>
        <end position="1725"/>
    </location>
</feature>
<feature type="region of interest" description="Disordered" evidence="2">
    <location>
        <begin position="1742"/>
        <end position="1860"/>
    </location>
</feature>
<feature type="compositionally biased region" description="Basic and acidic residues" evidence="2">
    <location>
        <begin position="2821"/>
        <end position="2847"/>
    </location>
</feature>
<feature type="compositionally biased region" description="Polar residues" evidence="2">
    <location>
        <begin position="3751"/>
        <end position="3768"/>
    </location>
</feature>
<feature type="compositionally biased region" description="Basic and acidic residues" evidence="2">
    <location>
        <begin position="3109"/>
        <end position="3123"/>
    </location>
</feature>
<feature type="compositionally biased region" description="Low complexity" evidence="2">
    <location>
        <begin position="135"/>
        <end position="151"/>
    </location>
</feature>
<feature type="region of interest" description="Disordered" evidence="2">
    <location>
        <begin position="4100"/>
        <end position="4369"/>
    </location>
</feature>
<feature type="compositionally biased region" description="Basic and acidic residues" evidence="2">
    <location>
        <begin position="2932"/>
        <end position="2944"/>
    </location>
</feature>
<feature type="compositionally biased region" description="Pro residues" evidence="2">
    <location>
        <begin position="57"/>
        <end position="74"/>
    </location>
</feature>
<feature type="compositionally biased region" description="Basic and acidic residues" evidence="2">
    <location>
        <begin position="2478"/>
        <end position="2491"/>
    </location>
</feature>
<feature type="compositionally biased region" description="Low complexity" evidence="2">
    <location>
        <begin position="2199"/>
        <end position="2225"/>
    </location>
</feature>
<feature type="region of interest" description="Disordered" evidence="2">
    <location>
        <begin position="4882"/>
        <end position="4917"/>
    </location>
</feature>